<evidence type="ECO:0000313" key="1">
    <source>
        <dbReference type="EMBL" id="KAF7141401.1"/>
    </source>
</evidence>
<proteinExistence type="predicted"/>
<keyword evidence="2" id="KW-1185">Reference proteome</keyword>
<gene>
    <name evidence="1" type="ORF">RHSIM_Rhsim06G0038300</name>
</gene>
<organism evidence="1 2">
    <name type="scientific">Rhododendron simsii</name>
    <name type="common">Sims's rhododendron</name>
    <dbReference type="NCBI Taxonomy" id="118357"/>
    <lineage>
        <taxon>Eukaryota</taxon>
        <taxon>Viridiplantae</taxon>
        <taxon>Streptophyta</taxon>
        <taxon>Embryophyta</taxon>
        <taxon>Tracheophyta</taxon>
        <taxon>Spermatophyta</taxon>
        <taxon>Magnoliopsida</taxon>
        <taxon>eudicotyledons</taxon>
        <taxon>Gunneridae</taxon>
        <taxon>Pentapetalae</taxon>
        <taxon>asterids</taxon>
        <taxon>Ericales</taxon>
        <taxon>Ericaceae</taxon>
        <taxon>Ericoideae</taxon>
        <taxon>Rhodoreae</taxon>
        <taxon>Rhododendron</taxon>
    </lineage>
</organism>
<reference evidence="1" key="1">
    <citation type="submission" date="2019-11" db="EMBL/GenBank/DDBJ databases">
        <authorList>
            <person name="Liu Y."/>
            <person name="Hou J."/>
            <person name="Li T.-Q."/>
            <person name="Guan C.-H."/>
            <person name="Wu X."/>
            <person name="Wu H.-Z."/>
            <person name="Ling F."/>
            <person name="Zhang R."/>
            <person name="Shi X.-G."/>
            <person name="Ren J.-P."/>
            <person name="Chen E.-F."/>
            <person name="Sun J.-M."/>
        </authorList>
    </citation>
    <scope>NUCLEOTIDE SEQUENCE</scope>
    <source>
        <strain evidence="1">Adult_tree_wgs_1</strain>
        <tissue evidence="1">Leaves</tissue>
    </source>
</reference>
<protein>
    <submittedName>
        <fullName evidence="1">Uncharacterized protein</fullName>
    </submittedName>
</protein>
<accession>A0A834GY66</accession>
<dbReference type="Proteomes" id="UP000626092">
    <property type="component" value="Unassembled WGS sequence"/>
</dbReference>
<dbReference type="AlphaFoldDB" id="A0A834GY66"/>
<sequence length="250" mass="28390">MGSFKDKHRKHQLLRRQPLVQCGRGRRETKLSTHPKLQELNHKNKGAHTTRALMADRALIQFLKFRVCRQFGLRPAAAVLDEWLTPKQLMFAMLTLEGTYMDSSTILSPILSYHPSHSVTQGILRITSINTYRTLQNVNGVDGGNPNDQKTDEIGSPDKMWGYIAHIISKGEGEPVLEELTAVKTQFLNHTRQRGRKQYLEIHNTYDLGGAAGMVKVELILVVSLRQELTGDWRGRLDEIRVVEEAALKK</sequence>
<comment type="caution">
    <text evidence="1">The sequence shown here is derived from an EMBL/GenBank/DDBJ whole genome shotgun (WGS) entry which is preliminary data.</text>
</comment>
<name>A0A834GY66_RHOSS</name>
<dbReference type="OrthoDB" id="10534994at2759"/>
<dbReference type="EMBL" id="WJXA01000006">
    <property type="protein sequence ID" value="KAF7141401.1"/>
    <property type="molecule type" value="Genomic_DNA"/>
</dbReference>
<evidence type="ECO:0000313" key="2">
    <source>
        <dbReference type="Proteomes" id="UP000626092"/>
    </source>
</evidence>